<keyword evidence="3" id="KW-1185">Reference proteome</keyword>
<evidence type="ECO:0000313" key="3">
    <source>
        <dbReference type="Proteomes" id="UP000004295"/>
    </source>
</evidence>
<feature type="chain" id="PRO_5002926264" description="Lipocalin-like domain-containing protein" evidence="1">
    <location>
        <begin position="28"/>
        <end position="543"/>
    </location>
</feature>
<evidence type="ECO:0008006" key="4">
    <source>
        <dbReference type="Google" id="ProtNLM"/>
    </source>
</evidence>
<proteinExistence type="predicted"/>
<comment type="caution">
    <text evidence="2">The sequence shown here is derived from an EMBL/GenBank/DDBJ whole genome shotgun (WGS) entry which is preliminary data.</text>
</comment>
<dbReference type="EMBL" id="ACNN01000016">
    <property type="protein sequence ID" value="EEN83050.1"/>
    <property type="molecule type" value="Genomic_DNA"/>
</dbReference>
<evidence type="ECO:0000256" key="1">
    <source>
        <dbReference type="SAM" id="SignalP"/>
    </source>
</evidence>
<dbReference type="GeneID" id="93364736"/>
<dbReference type="AlphaFoldDB" id="C3J9W9"/>
<protein>
    <recommendedName>
        <fullName evidence="4">Lipocalin-like domain-containing protein</fullName>
    </recommendedName>
</protein>
<name>C3J9W9_POREA</name>
<organism evidence="2 3">
    <name type="scientific">Porphyromonas endodontalis (strain ATCC 35406 / DSM 24491 / JCM 8526 / CCUG 16442 / BCRC 14492 / NCTC 13058 / HG 370)</name>
    <name type="common">Bacteroides endodontalis</name>
    <dbReference type="NCBI Taxonomy" id="553175"/>
    <lineage>
        <taxon>Bacteria</taxon>
        <taxon>Pseudomonadati</taxon>
        <taxon>Bacteroidota</taxon>
        <taxon>Bacteroidia</taxon>
        <taxon>Bacteroidales</taxon>
        <taxon>Porphyromonadaceae</taxon>
        <taxon>Porphyromonas</taxon>
    </lineage>
</organism>
<dbReference type="Proteomes" id="UP000004295">
    <property type="component" value="Unassembled WGS sequence"/>
</dbReference>
<gene>
    <name evidence="2" type="ORF">POREN0001_0891</name>
</gene>
<dbReference type="RefSeq" id="WP_004333356.1">
    <property type="nucleotide sequence ID" value="NZ_ACNN01000016.1"/>
</dbReference>
<accession>C3J9W9</accession>
<reference evidence="2 3" key="1">
    <citation type="submission" date="2009-04" db="EMBL/GenBank/DDBJ databases">
        <authorList>
            <person name="Sebastian Y."/>
            <person name="Madupu R."/>
            <person name="Durkin A.S."/>
            <person name="Torralba M."/>
            <person name="Methe B."/>
            <person name="Sutton G.G."/>
            <person name="Strausberg R.L."/>
            <person name="Nelson K.E."/>
        </authorList>
    </citation>
    <scope>NUCLEOTIDE SEQUENCE [LARGE SCALE GENOMIC DNA]</scope>
    <source>
        <strain evidence="3">ATCC 35406 / BCRC 14492 / JCM 8526 / NCTC 13058 / HG 370</strain>
    </source>
</reference>
<feature type="signal peptide" evidence="1">
    <location>
        <begin position="1"/>
        <end position="27"/>
    </location>
</feature>
<evidence type="ECO:0000313" key="2">
    <source>
        <dbReference type="EMBL" id="EEN83050.1"/>
    </source>
</evidence>
<keyword evidence="1" id="KW-0732">Signal</keyword>
<sequence length="543" mass="59432">MKHRYIFSTALALAFVAWQALSLRVNAQETDKWTTVLHETFDSFTKGTNNTANAPSEDLKVSADATLKDFDLSKSKDLYEAGGAVLFHGDKGALLITKPMDFSGGEIKVTIKAKSFETSKYIYFRFDKEDYDSENETVTATYEEDYEVLEILMPAGDENCALKIYTRDMGLFGAAPSIYIDEIKVEAKNRIEPTPDPTLIVTPNNIIFEDCTPNEESYAKEINIKGLNLENIPTYKLEQADPSEAIFTITGTLTKEGGKLSVVFKPLKPGVHEAKIEIASGELKESIQLKGRGLGGNPVAGLPTDAPLTELKEAFATEGLPKGWSTSIAGGYEDWKIAPSSFDATNMVATMDISSTPWDLGMAYLISPCLNNPEKHIPEVSFDFAMLKGKALFTTTSFMAYLIAPDGTMGNPIFEMNYEKQPDYATLKKITVKAPNAPKGKYFLAVAYKGASTAAYSTGVEVDNIEVKSMEDTATTDLAAGEAKVWRTASTIYFSDMKGCELKVYALDGSLLISFPKAQDGSVTLVDADQRVVVRYGEKSLLL</sequence>
<dbReference type="STRING" id="553175.POREN0001_0891"/>